<dbReference type="EMBL" id="JEXD01000015">
    <property type="protein sequence ID" value="EXC07240.1"/>
    <property type="molecule type" value="Genomic_DNA"/>
</dbReference>
<dbReference type="RefSeq" id="WP_000055863.1">
    <property type="nucleotide sequence ID" value="NZ_JEXD01000015.1"/>
</dbReference>
<keyword evidence="1" id="KW-1133">Transmembrane helix</keyword>
<accession>A0A009QIW3</accession>
<comment type="caution">
    <text evidence="2">The sequence shown here is derived from an EMBL/GenBank/DDBJ whole genome shotgun (WGS) entry which is preliminary data.</text>
</comment>
<dbReference type="AlphaFoldDB" id="A0A009QIW3"/>
<dbReference type="CDD" id="cd04647">
    <property type="entry name" value="LbH_MAT_like"/>
    <property type="match status" value="1"/>
</dbReference>
<name>A0A009QIW3_ACIBA</name>
<dbReference type="Proteomes" id="UP000021108">
    <property type="component" value="Unassembled WGS sequence"/>
</dbReference>
<feature type="transmembrane region" description="Helical" evidence="1">
    <location>
        <begin position="6"/>
        <end position="24"/>
    </location>
</feature>
<reference evidence="2 3" key="1">
    <citation type="submission" date="2014-02" db="EMBL/GenBank/DDBJ databases">
        <title>Comparative genomics and transcriptomics to identify genetic mechanisms underlying the emergence of carbapenem resistant Acinetobacter baumannii (CRAb).</title>
        <authorList>
            <person name="Harris A.D."/>
            <person name="Johnson K.J."/>
            <person name="George J."/>
            <person name="Shefchek K."/>
            <person name="Daugherty S.C."/>
            <person name="Parankush S."/>
            <person name="Sadzewicz L."/>
            <person name="Tallon L."/>
            <person name="Sengamalay N."/>
            <person name="Hazen T.H."/>
            <person name="Rasko D.A."/>
        </authorList>
    </citation>
    <scope>NUCLEOTIDE SEQUENCE [LARGE SCALE GENOMIC DNA]</scope>
    <source>
        <strain evidence="2 3">625974</strain>
    </source>
</reference>
<dbReference type="Gene3D" id="2.160.10.10">
    <property type="entry name" value="Hexapeptide repeat proteins"/>
    <property type="match status" value="1"/>
</dbReference>
<dbReference type="SUPFAM" id="SSF51161">
    <property type="entry name" value="Trimeric LpxA-like enzymes"/>
    <property type="match status" value="1"/>
</dbReference>
<dbReference type="InterPro" id="IPR051159">
    <property type="entry name" value="Hexapeptide_acetyltransf"/>
</dbReference>
<dbReference type="PANTHER" id="PTHR23416:SF78">
    <property type="entry name" value="LIPOPOLYSACCHARIDE BIOSYNTHESIS O-ACETYL TRANSFERASE WBBJ-RELATED"/>
    <property type="match status" value="1"/>
</dbReference>
<dbReference type="Pfam" id="PF00132">
    <property type="entry name" value="Hexapep"/>
    <property type="match status" value="1"/>
</dbReference>
<dbReference type="PANTHER" id="PTHR23416">
    <property type="entry name" value="SIALIC ACID SYNTHASE-RELATED"/>
    <property type="match status" value="1"/>
</dbReference>
<keyword evidence="1" id="KW-0812">Transmembrane</keyword>
<keyword evidence="1" id="KW-0472">Membrane</keyword>
<dbReference type="PATRIC" id="fig|1310607.3.peg.2060"/>
<dbReference type="InterPro" id="IPR011004">
    <property type="entry name" value="Trimer_LpxA-like_sf"/>
</dbReference>
<protein>
    <submittedName>
        <fullName evidence="2">Bacterial transferase hexapeptide family protein</fullName>
    </submittedName>
</protein>
<organism evidence="2 3">
    <name type="scientific">Acinetobacter baumannii 625974</name>
    <dbReference type="NCBI Taxonomy" id="1310607"/>
    <lineage>
        <taxon>Bacteria</taxon>
        <taxon>Pseudomonadati</taxon>
        <taxon>Pseudomonadota</taxon>
        <taxon>Gammaproteobacteria</taxon>
        <taxon>Moraxellales</taxon>
        <taxon>Moraxellaceae</taxon>
        <taxon>Acinetobacter</taxon>
        <taxon>Acinetobacter calcoaceticus/baumannii complex</taxon>
    </lineage>
</organism>
<gene>
    <name evidence="2" type="ORF">J506_2123</name>
</gene>
<proteinExistence type="predicted"/>
<evidence type="ECO:0000313" key="3">
    <source>
        <dbReference type="Proteomes" id="UP000021108"/>
    </source>
</evidence>
<evidence type="ECO:0000313" key="2">
    <source>
        <dbReference type="EMBL" id="EXC07240.1"/>
    </source>
</evidence>
<dbReference type="GO" id="GO:0016740">
    <property type="term" value="F:transferase activity"/>
    <property type="evidence" value="ECO:0007669"/>
    <property type="project" value="UniProtKB-KW"/>
</dbReference>
<keyword evidence="2" id="KW-0808">Transferase</keyword>
<sequence length="185" mass="20174">MSLNKILWIFRAILYAPFFGKIGFPSYIGKPIDIVGSKNIFIGKRVRVYPNLRIEVHGENSKVLIEDNVGIAQNVHITSGGVLKIGKGSTILANVFITNIDHNYKKVGIPILEQEHIIKDTSIGENCFIGIGAAIQAGTILGKQCIVGTNSVVRGIFPDYCVIAGNPAKVIKKLNLETGNWEKVC</sequence>
<evidence type="ECO:0000256" key="1">
    <source>
        <dbReference type="SAM" id="Phobius"/>
    </source>
</evidence>
<dbReference type="InterPro" id="IPR001451">
    <property type="entry name" value="Hexapep"/>
</dbReference>